<dbReference type="PANTHER" id="PTHR31118:SF32">
    <property type="entry name" value="KYNURENINE FORMAMIDASE"/>
    <property type="match status" value="1"/>
</dbReference>
<evidence type="ECO:0000313" key="10">
    <source>
        <dbReference type="EMBL" id="TQR19644.1"/>
    </source>
</evidence>
<comment type="catalytic activity">
    <reaction evidence="7 9">
        <text>N-formyl-L-kynurenine + H2O = L-kynurenine + formate + H(+)</text>
        <dbReference type="Rhea" id="RHEA:13009"/>
        <dbReference type="ChEBI" id="CHEBI:15377"/>
        <dbReference type="ChEBI" id="CHEBI:15378"/>
        <dbReference type="ChEBI" id="CHEBI:15740"/>
        <dbReference type="ChEBI" id="CHEBI:57959"/>
        <dbReference type="ChEBI" id="CHEBI:58629"/>
        <dbReference type="EC" id="3.5.1.9"/>
    </reaction>
</comment>
<comment type="similarity">
    <text evidence="9">Belongs to the Cyclase 1 superfamily. KynB family.</text>
</comment>
<dbReference type="InterPro" id="IPR017484">
    <property type="entry name" value="Kynurenine_formamidase_bac"/>
</dbReference>
<dbReference type="GO" id="GO:0004328">
    <property type="term" value="F:formamidase activity"/>
    <property type="evidence" value="ECO:0007669"/>
    <property type="project" value="InterPro"/>
</dbReference>
<keyword evidence="6 9" id="KW-0823">Tryptophan catabolism</keyword>
<dbReference type="Pfam" id="PF04199">
    <property type="entry name" value="Cyclase"/>
    <property type="match status" value="1"/>
</dbReference>
<feature type="binding site" evidence="9">
    <location>
        <position position="172"/>
    </location>
    <ligand>
        <name>Zn(2+)</name>
        <dbReference type="ChEBI" id="CHEBI:29105"/>
        <label>2</label>
    </ligand>
</feature>
<feature type="binding site" evidence="9">
    <location>
        <position position="172"/>
    </location>
    <ligand>
        <name>Zn(2+)</name>
        <dbReference type="ChEBI" id="CHEBI:29105"/>
        <label>1</label>
    </ligand>
</feature>
<dbReference type="InterPro" id="IPR037175">
    <property type="entry name" value="KFase_sf"/>
</dbReference>
<feature type="binding site" evidence="9">
    <location>
        <position position="55"/>
    </location>
    <ligand>
        <name>Zn(2+)</name>
        <dbReference type="ChEBI" id="CHEBI:29105"/>
        <label>1</label>
    </ligand>
</feature>
<dbReference type="Proteomes" id="UP000316626">
    <property type="component" value="Unassembled WGS sequence"/>
</dbReference>
<dbReference type="FunFam" id="3.50.30.50:FF:000001">
    <property type="entry name" value="Kynurenine formamidase"/>
    <property type="match status" value="1"/>
</dbReference>
<comment type="subunit">
    <text evidence="2 9">Homodimer.</text>
</comment>
<keyword evidence="5 9" id="KW-0862">Zinc</keyword>
<feature type="binding site" evidence="9">
    <location>
        <position position="160"/>
    </location>
    <ligand>
        <name>Zn(2+)</name>
        <dbReference type="ChEBI" id="CHEBI:29105"/>
        <label>2</label>
    </ligand>
</feature>
<organism evidence="10 11">
    <name type="scientific">Psychrobacillus vulpis</name>
    <dbReference type="NCBI Taxonomy" id="2325572"/>
    <lineage>
        <taxon>Bacteria</taxon>
        <taxon>Bacillati</taxon>
        <taxon>Bacillota</taxon>
        <taxon>Bacilli</taxon>
        <taxon>Bacillales</taxon>
        <taxon>Bacillaceae</taxon>
        <taxon>Psychrobacillus</taxon>
    </lineage>
</organism>
<feature type="binding site" evidence="9">
    <location>
        <position position="53"/>
    </location>
    <ligand>
        <name>Zn(2+)</name>
        <dbReference type="ChEBI" id="CHEBI:29105"/>
        <label>1</label>
    </ligand>
</feature>
<evidence type="ECO:0000256" key="1">
    <source>
        <dbReference type="ARBA" id="ARBA00002204"/>
    </source>
</evidence>
<dbReference type="OrthoDB" id="9796085at2"/>
<reference evidence="10 11" key="1">
    <citation type="submission" date="2019-06" db="EMBL/GenBank/DDBJ databases">
        <title>Psychrobacillus vulpis sp. nov., a new species isolated from feces of a red fox that inhabits in The Tablas de Daimiel Natural Park, Albacete, Spain.</title>
        <authorList>
            <person name="Rodriguez M."/>
            <person name="Reina J.C."/>
            <person name="Bejar V."/>
            <person name="Llamas I."/>
        </authorList>
    </citation>
    <scope>NUCLEOTIDE SEQUENCE [LARGE SCALE GENOMIC DNA]</scope>
    <source>
        <strain evidence="10 11">Z8</strain>
    </source>
</reference>
<keyword evidence="3 9" id="KW-0479">Metal-binding</keyword>
<evidence type="ECO:0000256" key="7">
    <source>
        <dbReference type="ARBA" id="ARBA00048496"/>
    </source>
</evidence>
<dbReference type="InterPro" id="IPR007325">
    <property type="entry name" value="KFase/CYL"/>
</dbReference>
<evidence type="ECO:0000256" key="8">
    <source>
        <dbReference type="ARBA" id="ARBA00060547"/>
    </source>
</evidence>
<proteinExistence type="inferred from homology"/>
<dbReference type="GO" id="GO:0004061">
    <property type="term" value="F:arylformamidase activity"/>
    <property type="evidence" value="ECO:0007669"/>
    <property type="project" value="UniProtKB-UniRule"/>
</dbReference>
<accession>A0A544TQA9</accession>
<keyword evidence="11" id="KW-1185">Reference proteome</keyword>
<evidence type="ECO:0000256" key="9">
    <source>
        <dbReference type="HAMAP-Rule" id="MF_01969"/>
    </source>
</evidence>
<comment type="caution">
    <text evidence="10">The sequence shown here is derived from an EMBL/GenBank/DDBJ whole genome shotgun (WGS) entry which is preliminary data.</text>
</comment>
<dbReference type="GO" id="GO:0008270">
    <property type="term" value="F:zinc ion binding"/>
    <property type="evidence" value="ECO:0007669"/>
    <property type="project" value="UniProtKB-UniRule"/>
</dbReference>
<feature type="binding site" evidence="9">
    <location>
        <position position="55"/>
    </location>
    <ligand>
        <name>Zn(2+)</name>
        <dbReference type="ChEBI" id="CHEBI:29105"/>
        <label>2</label>
    </ligand>
</feature>
<evidence type="ECO:0000313" key="11">
    <source>
        <dbReference type="Proteomes" id="UP000316626"/>
    </source>
</evidence>
<feature type="binding site" evidence="9">
    <location>
        <position position="19"/>
    </location>
    <ligand>
        <name>substrate</name>
    </ligand>
</feature>
<dbReference type="Gene3D" id="3.50.30.50">
    <property type="entry name" value="Putative cyclase"/>
    <property type="match status" value="1"/>
</dbReference>
<dbReference type="RefSeq" id="WP_142642839.1">
    <property type="nucleotide sequence ID" value="NZ_VDGI01000012.1"/>
</dbReference>
<dbReference type="EC" id="3.5.1.9" evidence="9"/>
<dbReference type="AlphaFoldDB" id="A0A544TQA9"/>
<protein>
    <recommendedName>
        <fullName evidence="9">Kynurenine formamidase</fullName>
        <shortName evidence="9">KFA</shortName>
        <shortName evidence="9">KFase</shortName>
        <ecNumber evidence="9">3.5.1.9</ecNumber>
    </recommendedName>
    <alternativeName>
        <fullName evidence="9">Arylformamidase</fullName>
    </alternativeName>
    <alternativeName>
        <fullName evidence="9">N-formylkynurenine formamidase</fullName>
        <shortName evidence="9">FKF</shortName>
    </alternativeName>
</protein>
<evidence type="ECO:0000256" key="5">
    <source>
        <dbReference type="ARBA" id="ARBA00022833"/>
    </source>
</evidence>
<dbReference type="UniPathway" id="UPA00333">
    <property type="reaction ID" value="UER00454"/>
</dbReference>
<evidence type="ECO:0000256" key="6">
    <source>
        <dbReference type="ARBA" id="ARBA00023079"/>
    </source>
</evidence>
<gene>
    <name evidence="9 10" type="primary">kynB</name>
    <name evidence="10" type="ORF">FG384_12000</name>
</gene>
<dbReference type="PANTHER" id="PTHR31118">
    <property type="entry name" value="CYCLASE-LIKE PROTEIN 2"/>
    <property type="match status" value="1"/>
</dbReference>
<evidence type="ECO:0000256" key="4">
    <source>
        <dbReference type="ARBA" id="ARBA00022801"/>
    </source>
</evidence>
<feature type="binding site" evidence="9">
    <location>
        <position position="49"/>
    </location>
    <ligand>
        <name>Zn(2+)</name>
        <dbReference type="ChEBI" id="CHEBI:29105"/>
        <label>1</label>
    </ligand>
</feature>
<dbReference type="HAMAP" id="MF_01969">
    <property type="entry name" value="KynB"/>
    <property type="match status" value="1"/>
</dbReference>
<dbReference type="SUPFAM" id="SSF102198">
    <property type="entry name" value="Putative cyclase"/>
    <property type="match status" value="1"/>
</dbReference>
<dbReference type="NCBIfam" id="TIGR03035">
    <property type="entry name" value="trp_arylform"/>
    <property type="match status" value="1"/>
</dbReference>
<feature type="active site" description="Proton donor/acceptor" evidence="9">
    <location>
        <position position="59"/>
    </location>
</feature>
<name>A0A544TQA9_9BACI</name>
<keyword evidence="4 9" id="KW-0378">Hydrolase</keyword>
<evidence type="ECO:0000256" key="3">
    <source>
        <dbReference type="ARBA" id="ARBA00022723"/>
    </source>
</evidence>
<evidence type="ECO:0000256" key="2">
    <source>
        <dbReference type="ARBA" id="ARBA00011738"/>
    </source>
</evidence>
<comment type="cofactor">
    <cofactor evidence="9">
        <name>Zn(2+)</name>
        <dbReference type="ChEBI" id="CHEBI:29105"/>
    </cofactor>
    <text evidence="9">Binds 2 zinc ions per subunit.</text>
</comment>
<dbReference type="EMBL" id="VDGI01000012">
    <property type="protein sequence ID" value="TQR19644.1"/>
    <property type="molecule type" value="Genomic_DNA"/>
</dbReference>
<dbReference type="GO" id="GO:0019441">
    <property type="term" value="P:L-tryptophan catabolic process to kynurenine"/>
    <property type="evidence" value="ECO:0007669"/>
    <property type="project" value="UniProtKB-UniRule"/>
</dbReference>
<comment type="pathway">
    <text evidence="8 9">Amino-acid degradation; L-tryptophan degradation via kynurenine pathway; L-kynurenine from L-tryptophan: step 2/2.</text>
</comment>
<comment type="function">
    <text evidence="1 9">Catalyzes the hydrolysis of N-formyl-L-kynurenine to L-kynurenine, the second step in the kynurenine pathway of tryptophan degradation.</text>
</comment>
<sequence length="208" mass="22980">MEKRWVDISQPFSNKIGTWPGDTPFQFELAYSKEQTGSVNIGRFTTSVHTGTHADAPFHFDNNAPTIEQLDVNIYIGHAKVVDVTGVESIGREELQAFELDGVERLLLKTAKKNSVEQFPTQIPVLKENIGAFLQEKGIFLIGVDHPSVDALDNKDLPAHHALYRHGVHIIENLLLQDVAPGNYELIALPLKIQGADGSPVRAVIRAI</sequence>